<evidence type="ECO:0000256" key="1">
    <source>
        <dbReference type="SAM" id="Phobius"/>
    </source>
</evidence>
<dbReference type="GO" id="GO:0016020">
    <property type="term" value="C:membrane"/>
    <property type="evidence" value="ECO:0007669"/>
    <property type="project" value="TreeGrafter"/>
</dbReference>
<keyword evidence="4" id="KW-1185">Reference proteome</keyword>
<keyword evidence="1" id="KW-1133">Transmembrane helix</keyword>
<gene>
    <name evidence="3" type="ORF">EAX61_11805</name>
</gene>
<dbReference type="OrthoDB" id="9796461at2"/>
<accession>A0A3M0FXM1</accession>
<dbReference type="Proteomes" id="UP000281985">
    <property type="component" value="Unassembled WGS sequence"/>
</dbReference>
<dbReference type="InterPro" id="IPR002656">
    <property type="entry name" value="Acyl_transf_3_dom"/>
</dbReference>
<dbReference type="InterPro" id="IPR050879">
    <property type="entry name" value="Acyltransferase_3"/>
</dbReference>
<dbReference type="EMBL" id="REFV01000011">
    <property type="protein sequence ID" value="RMB57424.1"/>
    <property type="molecule type" value="Genomic_DNA"/>
</dbReference>
<dbReference type="GO" id="GO:0000271">
    <property type="term" value="P:polysaccharide biosynthetic process"/>
    <property type="evidence" value="ECO:0007669"/>
    <property type="project" value="TreeGrafter"/>
</dbReference>
<feature type="transmembrane region" description="Helical" evidence="1">
    <location>
        <begin position="309"/>
        <end position="329"/>
    </location>
</feature>
<evidence type="ECO:0000259" key="2">
    <source>
        <dbReference type="Pfam" id="PF01757"/>
    </source>
</evidence>
<dbReference type="PANTHER" id="PTHR23028">
    <property type="entry name" value="ACETYLTRANSFERASE"/>
    <property type="match status" value="1"/>
</dbReference>
<feature type="transmembrane region" description="Helical" evidence="1">
    <location>
        <begin position="205"/>
        <end position="225"/>
    </location>
</feature>
<feature type="transmembrane region" description="Helical" evidence="1">
    <location>
        <begin position="45"/>
        <end position="64"/>
    </location>
</feature>
<evidence type="ECO:0000313" key="3">
    <source>
        <dbReference type="EMBL" id="RMB57424.1"/>
    </source>
</evidence>
<feature type="transmembrane region" description="Helical" evidence="1">
    <location>
        <begin position="232"/>
        <end position="252"/>
    </location>
</feature>
<dbReference type="GO" id="GO:0016747">
    <property type="term" value="F:acyltransferase activity, transferring groups other than amino-acyl groups"/>
    <property type="evidence" value="ECO:0007669"/>
    <property type="project" value="InterPro"/>
</dbReference>
<feature type="transmembrane region" description="Helical" evidence="1">
    <location>
        <begin position="84"/>
        <end position="103"/>
    </location>
</feature>
<dbReference type="Pfam" id="PF01757">
    <property type="entry name" value="Acyl_transf_3"/>
    <property type="match status" value="1"/>
</dbReference>
<comment type="caution">
    <text evidence="3">The sequence shown here is derived from an EMBL/GenBank/DDBJ whole genome shotgun (WGS) entry which is preliminary data.</text>
</comment>
<dbReference type="RefSeq" id="WP_121917902.1">
    <property type="nucleotide sequence ID" value="NZ_REFV01000011.1"/>
</dbReference>
<feature type="transmembrane region" description="Helical" evidence="1">
    <location>
        <begin position="174"/>
        <end position="193"/>
    </location>
</feature>
<feature type="transmembrane region" description="Helical" evidence="1">
    <location>
        <begin position="286"/>
        <end position="303"/>
    </location>
</feature>
<feature type="transmembrane region" description="Helical" evidence="1">
    <location>
        <begin position="149"/>
        <end position="167"/>
    </location>
</feature>
<feature type="transmembrane region" description="Helical" evidence="1">
    <location>
        <begin position="12"/>
        <end position="30"/>
    </location>
</feature>
<evidence type="ECO:0000313" key="4">
    <source>
        <dbReference type="Proteomes" id="UP000281985"/>
    </source>
</evidence>
<feature type="domain" description="Acyltransferase 3" evidence="2">
    <location>
        <begin position="6"/>
        <end position="324"/>
    </location>
</feature>
<organism evidence="3 4">
    <name type="scientific">Dokdonia sinensis</name>
    <dbReference type="NCBI Taxonomy" id="2479847"/>
    <lineage>
        <taxon>Bacteria</taxon>
        <taxon>Pseudomonadati</taxon>
        <taxon>Bacteroidota</taxon>
        <taxon>Flavobacteriia</taxon>
        <taxon>Flavobacteriales</taxon>
        <taxon>Flavobacteriaceae</taxon>
        <taxon>Dokdonia</taxon>
    </lineage>
</organism>
<name>A0A3M0FXM1_9FLAO</name>
<reference evidence="3 4" key="1">
    <citation type="submission" date="2018-10" db="EMBL/GenBank/DDBJ databases">
        <title>Dokdonia luteus sp. nov., isolated from sea water.</title>
        <authorList>
            <person name="Zhou L.Y."/>
            <person name="Du Z.J."/>
        </authorList>
    </citation>
    <scope>NUCLEOTIDE SEQUENCE [LARGE SCALE GENOMIC DNA]</scope>
    <source>
        <strain evidence="3 4">SH27</strain>
    </source>
</reference>
<dbReference type="PANTHER" id="PTHR23028:SF53">
    <property type="entry name" value="ACYL_TRANSF_3 DOMAIN-CONTAINING PROTEIN"/>
    <property type="match status" value="1"/>
</dbReference>
<keyword evidence="1" id="KW-0472">Membrane</keyword>
<proteinExistence type="predicted"/>
<sequence>MKRHYNNFDFLRFLFAIFVIITHSFALSGVGEEKEWLYAITNRQLSFSGLGLSGFFVISGFFIYRSCERSRNLWDYLKKRVLRVFPGLLVVLVLSLLIVPFIYEGETSLLSNRSYWTYGPYNLSLYGFQGVISGVFDHHPYKSINGSLWTIRYEFSLYLAIALLFLVRKQKRLIVALVCVVLLVMMFLFHFALDQVGGAEIAGMVGVHILNLGGFFVVGTLLATLDFEKWNSLLLVGVSFVLILVSIHLDFFITTKHLLLPLVVLGIGFIPLKGISSFSKYGDASYGIYIYAFPIQQLLLYFLKPSILVFILSSMSLAIIFGYLSWHLIEKKALELKSK</sequence>
<keyword evidence="1" id="KW-0812">Transmembrane</keyword>
<feature type="transmembrane region" description="Helical" evidence="1">
    <location>
        <begin position="258"/>
        <end position="274"/>
    </location>
</feature>
<keyword evidence="3" id="KW-0012">Acyltransferase</keyword>
<protein>
    <submittedName>
        <fullName evidence="3">Acyltransferase</fullName>
    </submittedName>
</protein>
<dbReference type="AlphaFoldDB" id="A0A3M0FXM1"/>
<keyword evidence="3" id="KW-0808">Transferase</keyword>